<name>A0A1F7X9E8_9BACT</name>
<evidence type="ECO:0000313" key="1">
    <source>
        <dbReference type="EMBL" id="OGM11650.1"/>
    </source>
</evidence>
<evidence type="ECO:0000313" key="2">
    <source>
        <dbReference type="Proteomes" id="UP000179013"/>
    </source>
</evidence>
<accession>A0A1F7X9E8</accession>
<comment type="caution">
    <text evidence="1">The sequence shown here is derived from an EMBL/GenBank/DDBJ whole genome shotgun (WGS) entry which is preliminary data.</text>
</comment>
<reference evidence="1 2" key="1">
    <citation type="journal article" date="2016" name="Nat. Commun.">
        <title>Thousands of microbial genomes shed light on interconnected biogeochemical processes in an aquifer system.</title>
        <authorList>
            <person name="Anantharaman K."/>
            <person name="Brown C.T."/>
            <person name="Hug L.A."/>
            <person name="Sharon I."/>
            <person name="Castelle C.J."/>
            <person name="Probst A.J."/>
            <person name="Thomas B.C."/>
            <person name="Singh A."/>
            <person name="Wilkins M.J."/>
            <person name="Karaoz U."/>
            <person name="Brodie E.L."/>
            <person name="Williams K.H."/>
            <person name="Hubbard S.S."/>
            <person name="Banfield J.F."/>
        </authorList>
    </citation>
    <scope>NUCLEOTIDE SEQUENCE [LARGE SCALE GENOMIC DNA]</scope>
</reference>
<protein>
    <submittedName>
        <fullName evidence="1">Uncharacterized protein</fullName>
    </submittedName>
</protein>
<dbReference type="AlphaFoldDB" id="A0A1F7X9E8"/>
<organism evidence="1 2">
    <name type="scientific">Candidatus Woesebacteria bacterium RBG_16_39_8b</name>
    <dbReference type="NCBI Taxonomy" id="1802482"/>
    <lineage>
        <taxon>Bacteria</taxon>
        <taxon>Candidatus Woeseibacteriota</taxon>
    </lineage>
</organism>
<gene>
    <name evidence="1" type="ORF">A2V80_03630</name>
</gene>
<proteinExistence type="predicted"/>
<dbReference type="EMBL" id="MGFU01000056">
    <property type="protein sequence ID" value="OGM11650.1"/>
    <property type="molecule type" value="Genomic_DNA"/>
</dbReference>
<dbReference type="Proteomes" id="UP000179013">
    <property type="component" value="Unassembled WGS sequence"/>
</dbReference>
<sequence>MKDRKTTSEQGALEGLLKEVGIPILDIFNYDTLGRAFTKYPVLAVTPDSELPTKEEISSLVEIALERVSRYFPEYRHGFYVEGASTLTVIKQNGQWKYHRMTWQGQTWSSKYPTLTELRVMLNR</sequence>